<protein>
    <recommendedName>
        <fullName evidence="3">DUF3990 domain-containing protein</fullName>
    </recommendedName>
</protein>
<name>A0ABU9L4W6_9FLAO</name>
<evidence type="ECO:0000313" key="2">
    <source>
        <dbReference type="Proteomes" id="UP001474120"/>
    </source>
</evidence>
<gene>
    <name evidence="1" type="ORF">AABB81_12420</name>
</gene>
<evidence type="ECO:0008006" key="3">
    <source>
        <dbReference type="Google" id="ProtNLM"/>
    </source>
</evidence>
<sequence>MIKRKDLYDCWYHGTDRKAAKLIYKGNINVNLGVGELGQGFYMGNFLHEAKAWAFHKNGKNNIQNSVIQFTIKPFLSLKYRYIGTKRARALYKKNKINNGHRTFKFNKDLIHSKVFMVERYDFQQLKWESLKGEKTVNTISKALLK</sequence>
<reference evidence="1 2" key="1">
    <citation type="submission" date="2024-04" db="EMBL/GenBank/DDBJ databases">
        <title>whole genome sequencing of Lutimonas vermicola strain IMCC1616.</title>
        <authorList>
            <person name="Bae S.S."/>
        </authorList>
    </citation>
    <scope>NUCLEOTIDE SEQUENCE [LARGE SCALE GENOMIC DNA]</scope>
    <source>
        <strain evidence="1 2">IMCC1616</strain>
    </source>
</reference>
<comment type="caution">
    <text evidence="1">The sequence shown here is derived from an EMBL/GenBank/DDBJ whole genome shotgun (WGS) entry which is preliminary data.</text>
</comment>
<dbReference type="RefSeq" id="WP_342160871.1">
    <property type="nucleotide sequence ID" value="NZ_JBCDNA010000003.1"/>
</dbReference>
<proteinExistence type="predicted"/>
<dbReference type="EMBL" id="JBCDNA010000003">
    <property type="protein sequence ID" value="MEL4456704.1"/>
    <property type="molecule type" value="Genomic_DNA"/>
</dbReference>
<keyword evidence="2" id="KW-1185">Reference proteome</keyword>
<accession>A0ABU9L4W6</accession>
<dbReference type="Proteomes" id="UP001474120">
    <property type="component" value="Unassembled WGS sequence"/>
</dbReference>
<organism evidence="1 2">
    <name type="scientific">Lutimonas vermicola</name>
    <dbReference type="NCBI Taxonomy" id="414288"/>
    <lineage>
        <taxon>Bacteria</taxon>
        <taxon>Pseudomonadati</taxon>
        <taxon>Bacteroidota</taxon>
        <taxon>Flavobacteriia</taxon>
        <taxon>Flavobacteriales</taxon>
        <taxon>Flavobacteriaceae</taxon>
        <taxon>Lutimonas</taxon>
    </lineage>
</organism>
<dbReference type="Gene3D" id="3.90.175.10">
    <property type="entry name" value="Diphtheria Toxin, domain 1"/>
    <property type="match status" value="1"/>
</dbReference>
<evidence type="ECO:0000313" key="1">
    <source>
        <dbReference type="EMBL" id="MEL4456704.1"/>
    </source>
</evidence>